<dbReference type="InterPro" id="IPR046346">
    <property type="entry name" value="Aminoacid_DH-like_N_sf"/>
</dbReference>
<dbReference type="SMART" id="SM00919">
    <property type="entry name" value="Malic_M"/>
    <property type="match status" value="2"/>
</dbReference>
<evidence type="ECO:0000256" key="1">
    <source>
        <dbReference type="ARBA" id="ARBA00001936"/>
    </source>
</evidence>
<evidence type="ECO:0000313" key="7">
    <source>
        <dbReference type="EMBL" id="CAD8488041.1"/>
    </source>
</evidence>
<dbReference type="Gene3D" id="3.40.50.720">
    <property type="entry name" value="NAD(P)-binding Rossmann-like Domain"/>
    <property type="match status" value="2"/>
</dbReference>
<dbReference type="Gene3D" id="3.40.50.10380">
    <property type="entry name" value="Malic enzyme, N-terminal domain"/>
    <property type="match status" value="2"/>
</dbReference>
<comment type="similarity">
    <text evidence="2 4">Belongs to the malic enzymes family.</text>
</comment>
<reference evidence="7" key="1">
    <citation type="submission" date="2021-01" db="EMBL/GenBank/DDBJ databases">
        <authorList>
            <person name="Corre E."/>
            <person name="Pelletier E."/>
            <person name="Niang G."/>
            <person name="Scheremetjew M."/>
            <person name="Finn R."/>
            <person name="Kale V."/>
            <person name="Holt S."/>
            <person name="Cochrane G."/>
            <person name="Meng A."/>
            <person name="Brown T."/>
            <person name="Cohen L."/>
        </authorList>
    </citation>
    <scope>NUCLEOTIDE SEQUENCE</scope>
    <source>
        <strain evidence="7">CCMP325</strain>
    </source>
</reference>
<sequence>MLCLQGLLPPTSFPLETEEQRALLQLNSCPTPLDKYIYLMGLQDRNETLFYRLVVDHITDIMPLIYTPTVGEACQKYGHIFQRPRGMYISIEDMGSVKSILSNWPSKKVDVVVITDGERILGLGDLGTYGMGIPVGKLNLYTACGGINPDRCLPITVDVGTNTQSLIDDPYYTGLKQPRVRGEKYMEFMEEVLIGLHEHFPGVLIQFEDFGNTTAFELLEKYRHRICTFNDDIQGTASVTLAGLLSATRMKGTKLKDELFLFNGAGEAGTGIADLIVEELVAEGMPKDEAKRRCWLVDSKGLVVQSRLHELQHHKIPYAHEYPEQIKDFAEAVRKLKPTGIIGVSAQSGAFSKEIIELMAELNERPIIFPLSNPTSKAECTAEEAIKYTKGKVLFASGSPFPAMEYEGKRFVPGQGNNAYIFPGVGLGAVLGGLKHVTDGMLRIAAQAVADTVTPEDIAVNCLYPPLTKIRAVSAKIALMVIEEAKRENLATKDVSCIEDVQKNMYANPGAAMDFPISNIIRKADAGYGVLRNPVLNHGLSFSIEERKRLNIHGLLPPAVRSFPDEAKRIQAQLDRIQRPLDKYIFLMELQNRNETLFYRLVVDHITDIMPLIYTPTVGEACQKYGHIFQRPRGMYISIEDMGSVKSILSNWPSKKVDVVVITDGERILGLGDLGTYGMGIPVGKLNLYTACGGINPDRCLPITVDVGTNTQSLIDDPYYTGLKQPRVRGEKYMEFMEEVLIGLHEHFPGVLIQFEDFGNTTAFELLEKYRHRICTFNDDIQGTASVTLAGLLSATRMKGTKLKDELFLFNGAGEAGTGIADLIVEELVAEGMPKDEAKRRCWLVDSKGLVVQSRLHELQHHKIPYAHEYPEQIKDFAEAVRKLKPTGIIGVSAQSGAFSKEIIELMAELNERPIIFPLSNPTSKAECTAEEAIKYTKGKVLFASGSPFPAMEYEGKRFVPGQGNNAYIFPGVGLGAVLGGLKHVTDGMLRIAAQAVADTVTPEDIAVNCLYPPLTKIRAVSAKIALMVIEEAKKEKLASRLEVQSEEQVKQEMYDPAY</sequence>
<feature type="domain" description="Malic enzyme NAD-binding" evidence="5">
    <location>
        <begin position="781"/>
        <end position="1034"/>
    </location>
</feature>
<feature type="domain" description="Malic enzyme N-terminal" evidence="6">
    <location>
        <begin position="591"/>
        <end position="771"/>
    </location>
</feature>
<dbReference type="PROSITE" id="PS00331">
    <property type="entry name" value="MALIC_ENZYMES"/>
    <property type="match status" value="2"/>
</dbReference>
<dbReference type="GO" id="GO:0051287">
    <property type="term" value="F:NAD binding"/>
    <property type="evidence" value="ECO:0007669"/>
    <property type="project" value="InterPro"/>
</dbReference>
<evidence type="ECO:0000256" key="2">
    <source>
        <dbReference type="ARBA" id="ARBA00008785"/>
    </source>
</evidence>
<dbReference type="EMBL" id="HBEO01018484">
    <property type="protein sequence ID" value="CAD8488041.1"/>
    <property type="molecule type" value="Transcribed_RNA"/>
</dbReference>
<keyword evidence="4" id="KW-0560">Oxidoreductase</keyword>
<keyword evidence="3 4" id="KW-0479">Metal-binding</keyword>
<dbReference type="PRINTS" id="PR00072">
    <property type="entry name" value="MALOXRDTASE"/>
</dbReference>
<dbReference type="InterPro" id="IPR012302">
    <property type="entry name" value="Malic_NAD-bd"/>
</dbReference>
<dbReference type="GO" id="GO:0006108">
    <property type="term" value="P:malate metabolic process"/>
    <property type="evidence" value="ECO:0007669"/>
    <property type="project" value="TreeGrafter"/>
</dbReference>
<accession>A0A7S0EKR9</accession>
<feature type="domain" description="Malic enzyme N-terminal" evidence="6">
    <location>
        <begin position="43"/>
        <end position="223"/>
    </location>
</feature>
<dbReference type="GO" id="GO:0046872">
    <property type="term" value="F:metal ion binding"/>
    <property type="evidence" value="ECO:0007669"/>
    <property type="project" value="UniProtKB-KW"/>
</dbReference>
<comment type="cofactor">
    <cofactor evidence="1">
        <name>Mn(2+)</name>
        <dbReference type="ChEBI" id="CHEBI:29035"/>
    </cofactor>
</comment>
<dbReference type="InterPro" id="IPR012301">
    <property type="entry name" value="Malic_N_dom"/>
</dbReference>
<name>A0A7S0EKR9_9CRYP</name>
<evidence type="ECO:0000259" key="6">
    <source>
        <dbReference type="SMART" id="SM01274"/>
    </source>
</evidence>
<organism evidence="7">
    <name type="scientific">Hanusia phi</name>
    <dbReference type="NCBI Taxonomy" id="3032"/>
    <lineage>
        <taxon>Eukaryota</taxon>
        <taxon>Cryptophyceae</taxon>
        <taxon>Pyrenomonadales</taxon>
        <taxon>Geminigeraceae</taxon>
        <taxon>Hanusia</taxon>
    </lineage>
</organism>
<dbReference type="FunFam" id="3.40.50.720:FF:000182">
    <property type="entry name" value="NAD-dependent malic enzyme"/>
    <property type="match status" value="2"/>
</dbReference>
<evidence type="ECO:0000259" key="5">
    <source>
        <dbReference type="SMART" id="SM00919"/>
    </source>
</evidence>
<dbReference type="InterPro" id="IPR001891">
    <property type="entry name" value="Malic_OxRdtase"/>
</dbReference>
<dbReference type="GO" id="GO:0004473">
    <property type="term" value="F:malate dehydrogenase (decarboxylating) (NADP+) activity"/>
    <property type="evidence" value="ECO:0007669"/>
    <property type="project" value="TreeGrafter"/>
</dbReference>
<dbReference type="NCBIfam" id="NF010052">
    <property type="entry name" value="PRK13529.1"/>
    <property type="match status" value="2"/>
</dbReference>
<dbReference type="SUPFAM" id="SSF51735">
    <property type="entry name" value="NAD(P)-binding Rossmann-fold domains"/>
    <property type="match status" value="2"/>
</dbReference>
<proteinExistence type="inferred from homology"/>
<dbReference type="SUPFAM" id="SSF53223">
    <property type="entry name" value="Aminoacid dehydrogenase-like, N-terminal domain"/>
    <property type="match status" value="2"/>
</dbReference>
<evidence type="ECO:0000256" key="4">
    <source>
        <dbReference type="RuleBase" id="RU003426"/>
    </source>
</evidence>
<dbReference type="Pfam" id="PF03949">
    <property type="entry name" value="Malic_M"/>
    <property type="match status" value="2"/>
</dbReference>
<dbReference type="InterPro" id="IPR036291">
    <property type="entry name" value="NAD(P)-bd_dom_sf"/>
</dbReference>
<dbReference type="PANTHER" id="PTHR23406:SF90">
    <property type="entry name" value="MALIC ENZYME-RELATED"/>
    <property type="match status" value="1"/>
</dbReference>
<dbReference type="InterPro" id="IPR015884">
    <property type="entry name" value="Malic_enzyme_CS"/>
</dbReference>
<dbReference type="AlphaFoldDB" id="A0A7S0EKR9"/>
<feature type="domain" description="Malic enzyme NAD-binding" evidence="5">
    <location>
        <begin position="233"/>
        <end position="486"/>
    </location>
</feature>
<dbReference type="CDD" id="cd05312">
    <property type="entry name" value="NAD_bind_1_malic_enz"/>
    <property type="match status" value="2"/>
</dbReference>
<evidence type="ECO:0000256" key="3">
    <source>
        <dbReference type="ARBA" id="ARBA00022723"/>
    </source>
</evidence>
<gene>
    <name evidence="7" type="ORF">HPHI1048_LOCUS12613</name>
</gene>
<dbReference type="PANTHER" id="PTHR23406">
    <property type="entry name" value="MALIC ENZYME-RELATED"/>
    <property type="match status" value="1"/>
</dbReference>
<protein>
    <recommendedName>
        <fullName evidence="4">Malic enzyme</fullName>
    </recommendedName>
</protein>
<dbReference type="InterPro" id="IPR037062">
    <property type="entry name" value="Malic_N_dom_sf"/>
</dbReference>
<dbReference type="Pfam" id="PF00390">
    <property type="entry name" value="malic"/>
    <property type="match status" value="2"/>
</dbReference>
<dbReference type="SMART" id="SM01274">
    <property type="entry name" value="malic"/>
    <property type="match status" value="2"/>
</dbReference>